<feature type="transmembrane region" description="Helical" evidence="1">
    <location>
        <begin position="340"/>
        <end position="363"/>
    </location>
</feature>
<evidence type="ECO:0000313" key="2">
    <source>
        <dbReference type="EMBL" id="EIJ88521.1"/>
    </source>
</evidence>
<protein>
    <submittedName>
        <fullName evidence="2">Uncharacterized protein</fullName>
    </submittedName>
</protein>
<gene>
    <name evidence="2" type="ORF">NEQG_01211</name>
</gene>
<sequence>MVIDIKEMRELMPSLSISLCGLFLMTMTLHAHLGEEYIKPMHYLFILNSMLCFKNNIELNYADLMSSTVKRSRLNRTPMSTISLIEYVFDSGLNMFFVSIGFSILIGICSNYKNILEILLINDIQKNLLFIISTSATAFFAGACSCICTFMCVVFCIFISICFNFDSDNILLPIIASLSDYVCTISLIYFSESIYVQISKAYPAIIGNTSIFLPKFYYQVFITNSVLIGLIVMLLRVLYTQVEHMPKLKLFGSWSLGLAFIITMVAGHLINTLSLFNPWMGCVIPLFNGIAGSVILIYVGKVTTYISAQEGEDSADVISISSGDNVKSDKYIENPNNVRTLYTLIFTATCLALFACCLLRIFFTGIPTMYVLLFGVLLNVEIILLYYITNIVVFILQTLNMDVSYNIVPILNAVSDLLGICVLYSALYFIMP</sequence>
<dbReference type="OrthoDB" id="666972at2759"/>
<dbReference type="SUPFAM" id="SSF161093">
    <property type="entry name" value="MgtE membrane domain-like"/>
    <property type="match status" value="1"/>
</dbReference>
<dbReference type="InParanoid" id="I3EH24"/>
<name>I3EH24_NEMP3</name>
<dbReference type="HOGENOM" id="CLU_634746_0_0_1"/>
<accession>I3EH24</accession>
<feature type="transmembrane region" description="Helical" evidence="1">
    <location>
        <begin position="369"/>
        <end position="396"/>
    </location>
</feature>
<dbReference type="Proteomes" id="UP000002872">
    <property type="component" value="Unassembled WGS sequence"/>
</dbReference>
<feature type="transmembrane region" description="Helical" evidence="1">
    <location>
        <begin position="84"/>
        <end position="108"/>
    </location>
</feature>
<evidence type="ECO:0000256" key="1">
    <source>
        <dbReference type="SAM" id="Phobius"/>
    </source>
</evidence>
<feature type="transmembrane region" description="Helical" evidence="1">
    <location>
        <begin position="12"/>
        <end position="31"/>
    </location>
</feature>
<dbReference type="AlphaFoldDB" id="I3EH24"/>
<dbReference type="PANTHER" id="PTHR16228">
    <property type="entry name" value="DIVALENT CATION TRANSPORTER SOLUTE CARRIER FAMILY 41"/>
    <property type="match status" value="1"/>
</dbReference>
<keyword evidence="3" id="KW-1185">Reference proteome</keyword>
<keyword evidence="1" id="KW-1133">Transmembrane helix</keyword>
<dbReference type="GO" id="GO:0008324">
    <property type="term" value="F:monoatomic cation transmembrane transporter activity"/>
    <property type="evidence" value="ECO:0007669"/>
    <property type="project" value="InterPro"/>
</dbReference>
<feature type="transmembrane region" description="Helical" evidence="1">
    <location>
        <begin position="128"/>
        <end position="158"/>
    </location>
</feature>
<evidence type="ECO:0000313" key="3">
    <source>
        <dbReference type="Proteomes" id="UP000002872"/>
    </source>
</evidence>
<proteinExistence type="predicted"/>
<dbReference type="InterPro" id="IPR045349">
    <property type="entry name" value="SLC41A1-3"/>
</dbReference>
<dbReference type="EMBL" id="GL870878">
    <property type="protein sequence ID" value="EIJ88521.1"/>
    <property type="molecule type" value="Genomic_DNA"/>
</dbReference>
<feature type="transmembrane region" description="Helical" evidence="1">
    <location>
        <begin position="216"/>
        <end position="239"/>
    </location>
</feature>
<keyword evidence="1" id="KW-0472">Membrane</keyword>
<dbReference type="InterPro" id="IPR036739">
    <property type="entry name" value="SLC41_membr_dom_sf"/>
</dbReference>
<reference evidence="2" key="1">
    <citation type="submission" date="2011-01" db="EMBL/GenBank/DDBJ databases">
        <title>The Genome Sequence of Nematocida parisii strain ERTm3.</title>
        <authorList>
            <consortium name="The Broad Institute Genome Sequencing Platform"/>
            <consortium name="The Broad Institute Genome Sequencing Center for Infectious Disease"/>
            <person name="Cuomo C."/>
            <person name="Troemel E."/>
            <person name="Young S.K."/>
            <person name="Zeng Q."/>
            <person name="Gargeya S."/>
            <person name="Fitzgerald M."/>
            <person name="Haas B."/>
            <person name="Abouelleil A."/>
            <person name="Alvarado L."/>
            <person name="Arachchi H.M."/>
            <person name="Berlin A."/>
            <person name="Chapman S.B."/>
            <person name="Gearin G."/>
            <person name="Goldberg J."/>
            <person name="Griggs A."/>
            <person name="Gujja S."/>
            <person name="Hansen M."/>
            <person name="Heiman D."/>
            <person name="Howarth C."/>
            <person name="Larimer J."/>
            <person name="Lui A."/>
            <person name="MacDonald P.J.P."/>
            <person name="McCowen C."/>
            <person name="Montmayeur A."/>
            <person name="Murphy C."/>
            <person name="Neiman D."/>
            <person name="Pearson M."/>
            <person name="Priest M."/>
            <person name="Roberts A."/>
            <person name="Saif S."/>
            <person name="Shea T."/>
            <person name="Sisk P."/>
            <person name="Stolte C."/>
            <person name="Sykes S."/>
            <person name="Wortman J."/>
            <person name="Nusbaum C."/>
            <person name="Birren B."/>
        </authorList>
    </citation>
    <scope>NUCLEOTIDE SEQUENCE</scope>
    <source>
        <strain evidence="2">ERTm3</strain>
    </source>
</reference>
<feature type="transmembrane region" description="Helical" evidence="1">
    <location>
        <begin position="276"/>
        <end position="299"/>
    </location>
</feature>
<feature type="transmembrane region" description="Helical" evidence="1">
    <location>
        <begin position="251"/>
        <end position="270"/>
    </location>
</feature>
<organism evidence="2 3">
    <name type="scientific">Nematocida parisii (strain ERTm3)</name>
    <name type="common">Nematode killer fungus</name>
    <dbReference type="NCBI Taxonomy" id="935791"/>
    <lineage>
        <taxon>Eukaryota</taxon>
        <taxon>Fungi</taxon>
        <taxon>Fungi incertae sedis</taxon>
        <taxon>Microsporidia</taxon>
        <taxon>Nematocida</taxon>
    </lineage>
</organism>
<dbReference type="OMA" id="QQWYMIV"/>
<dbReference type="Gene3D" id="1.10.357.20">
    <property type="entry name" value="SLC41 divalent cation transporters, integral membrane domain"/>
    <property type="match status" value="2"/>
</dbReference>
<dbReference type="VEuPathDB" id="MicrosporidiaDB:NEQG_01211"/>
<keyword evidence="1" id="KW-0812">Transmembrane</keyword>
<feature type="transmembrane region" description="Helical" evidence="1">
    <location>
        <begin position="408"/>
        <end position="431"/>
    </location>
</feature>
<dbReference type="PANTHER" id="PTHR16228:SF7">
    <property type="entry name" value="SLC41A_MGTE INTEGRAL MEMBRANE DOMAIN-CONTAINING PROTEIN"/>
    <property type="match status" value="1"/>
</dbReference>